<organism evidence="8 9">
    <name type="scientific">Isobaculum melis</name>
    <dbReference type="NCBI Taxonomy" id="142588"/>
    <lineage>
        <taxon>Bacteria</taxon>
        <taxon>Bacillati</taxon>
        <taxon>Bacillota</taxon>
        <taxon>Bacilli</taxon>
        <taxon>Lactobacillales</taxon>
        <taxon>Carnobacteriaceae</taxon>
        <taxon>Isobaculum</taxon>
    </lineage>
</organism>
<name>A0A1H9R8N8_9LACT</name>
<dbReference type="AlphaFoldDB" id="A0A1H9R8N8"/>
<feature type="transmembrane region" description="Helical" evidence="6">
    <location>
        <begin position="153"/>
        <end position="171"/>
    </location>
</feature>
<dbReference type="Pfam" id="PF10035">
    <property type="entry name" value="DUF2179"/>
    <property type="match status" value="1"/>
</dbReference>
<keyword evidence="4 6" id="KW-1133">Transmembrane helix</keyword>
<feature type="transmembrane region" description="Helical" evidence="6">
    <location>
        <begin position="79"/>
        <end position="98"/>
    </location>
</feature>
<dbReference type="InterPro" id="IPR015867">
    <property type="entry name" value="N-reg_PII/ATP_PRibTrfase_C"/>
</dbReference>
<dbReference type="PANTHER" id="PTHR33545:SF10">
    <property type="entry name" value="UPF0750 MEMBRANE PROTEIN YPJC"/>
    <property type="match status" value="1"/>
</dbReference>
<dbReference type="Pfam" id="PF02588">
    <property type="entry name" value="YitT_membrane"/>
    <property type="match status" value="1"/>
</dbReference>
<feature type="transmembrane region" description="Helical" evidence="6">
    <location>
        <begin position="12"/>
        <end position="30"/>
    </location>
</feature>
<feature type="domain" description="DUF2179" evidence="7">
    <location>
        <begin position="224"/>
        <end position="278"/>
    </location>
</feature>
<dbReference type="EMBL" id="FOHA01000003">
    <property type="protein sequence ID" value="SER69038.1"/>
    <property type="molecule type" value="Genomic_DNA"/>
</dbReference>
<dbReference type="OrthoDB" id="1758221at2"/>
<dbReference type="Gene3D" id="3.30.70.120">
    <property type="match status" value="1"/>
</dbReference>
<feature type="transmembrane region" description="Helical" evidence="6">
    <location>
        <begin position="110"/>
        <end position="132"/>
    </location>
</feature>
<dbReference type="InterPro" id="IPR019264">
    <property type="entry name" value="DUF2179"/>
</dbReference>
<gene>
    <name evidence="8" type="ORF">SAMN04488559_103127</name>
</gene>
<feature type="transmembrane region" description="Helical" evidence="6">
    <location>
        <begin position="50"/>
        <end position="72"/>
    </location>
</feature>
<evidence type="ECO:0000313" key="8">
    <source>
        <dbReference type="EMBL" id="SER69038.1"/>
    </source>
</evidence>
<dbReference type="InterPro" id="IPR003740">
    <property type="entry name" value="YitT"/>
</dbReference>
<evidence type="ECO:0000256" key="4">
    <source>
        <dbReference type="ARBA" id="ARBA00022989"/>
    </source>
</evidence>
<proteinExistence type="predicted"/>
<dbReference type="InterPro" id="IPR051461">
    <property type="entry name" value="UPF0750_membrane"/>
</dbReference>
<protein>
    <submittedName>
        <fullName evidence="8">Uncharacterized membrane-anchored protein YitT, contains DUF161 and DUF2179 domains</fullName>
    </submittedName>
</protein>
<evidence type="ECO:0000313" key="9">
    <source>
        <dbReference type="Proteomes" id="UP000198948"/>
    </source>
</evidence>
<accession>A0A1H9R8N8</accession>
<dbReference type="PANTHER" id="PTHR33545">
    <property type="entry name" value="UPF0750 MEMBRANE PROTEIN YITT-RELATED"/>
    <property type="match status" value="1"/>
</dbReference>
<dbReference type="STRING" id="142588.SAMN04488559_103127"/>
<dbReference type="PIRSF" id="PIRSF006483">
    <property type="entry name" value="Membrane_protein_YitT"/>
    <property type="match status" value="1"/>
</dbReference>
<dbReference type="CDD" id="cd16380">
    <property type="entry name" value="YitT_C"/>
    <property type="match status" value="1"/>
</dbReference>
<evidence type="ECO:0000256" key="1">
    <source>
        <dbReference type="ARBA" id="ARBA00004651"/>
    </source>
</evidence>
<keyword evidence="5 6" id="KW-0472">Membrane</keyword>
<reference evidence="8 9" key="1">
    <citation type="submission" date="2016-10" db="EMBL/GenBank/DDBJ databases">
        <authorList>
            <person name="de Groot N.N."/>
        </authorList>
    </citation>
    <scope>NUCLEOTIDE SEQUENCE [LARGE SCALE GENOMIC DNA]</scope>
    <source>
        <strain evidence="8 9">DSM 13760</strain>
    </source>
</reference>
<keyword evidence="3 6" id="KW-0812">Transmembrane</keyword>
<comment type="subcellular location">
    <subcellularLocation>
        <location evidence="1">Cell membrane</location>
        <topology evidence="1">Multi-pass membrane protein</topology>
    </subcellularLocation>
</comment>
<keyword evidence="9" id="KW-1185">Reference proteome</keyword>
<evidence type="ECO:0000256" key="2">
    <source>
        <dbReference type="ARBA" id="ARBA00022475"/>
    </source>
</evidence>
<evidence type="ECO:0000259" key="7">
    <source>
        <dbReference type="Pfam" id="PF10035"/>
    </source>
</evidence>
<evidence type="ECO:0000256" key="3">
    <source>
        <dbReference type="ARBA" id="ARBA00022692"/>
    </source>
</evidence>
<sequence length="301" mass="33578">MEKVKLKIHLKDFLTITLGCLFYGFGFVFFNMENQLAEGGFTGVALLIRYWLQIDPAYTTLLLNVPMILIGWKLLGNRSLLYTIYGTVMLSTSIWIWQRVPLTIDIGQDLFIASVLAGLFAGIGCGLIYRVGGTTGGSDIISRILEKYHGLQMGKTLFAFDALVLVLSLSYLDMQHMMYTLVATFIFSRVIDFVQEGAYTARGFLIISDHYDEIAKCLMVELGRGVTYLKAEGAYSKEARKMIYCLMSNQEIGPAKELIHAIDSTAFVSIFNVTEASGEGFTFGDLPSPLGKKKKKIVRED</sequence>
<evidence type="ECO:0000256" key="5">
    <source>
        <dbReference type="ARBA" id="ARBA00023136"/>
    </source>
</evidence>
<dbReference type="RefSeq" id="WP_092650603.1">
    <property type="nucleotide sequence ID" value="NZ_FOHA01000003.1"/>
</dbReference>
<dbReference type="Proteomes" id="UP000198948">
    <property type="component" value="Unassembled WGS sequence"/>
</dbReference>
<dbReference type="GO" id="GO:0005886">
    <property type="term" value="C:plasma membrane"/>
    <property type="evidence" value="ECO:0007669"/>
    <property type="project" value="UniProtKB-SubCell"/>
</dbReference>
<evidence type="ECO:0000256" key="6">
    <source>
        <dbReference type="SAM" id="Phobius"/>
    </source>
</evidence>
<keyword evidence="2" id="KW-1003">Cell membrane</keyword>